<dbReference type="Pfam" id="PF14403">
    <property type="entry name" value="CP_ATPgrasp_2"/>
    <property type="match status" value="1"/>
</dbReference>
<evidence type="ECO:0000313" key="3">
    <source>
        <dbReference type="Proteomes" id="UP000189177"/>
    </source>
</evidence>
<organism evidence="2 3">
    <name type="scientific">Thioalkalivibrio halophilus</name>
    <dbReference type="NCBI Taxonomy" id="252474"/>
    <lineage>
        <taxon>Bacteria</taxon>
        <taxon>Pseudomonadati</taxon>
        <taxon>Pseudomonadota</taxon>
        <taxon>Gammaproteobacteria</taxon>
        <taxon>Chromatiales</taxon>
        <taxon>Ectothiorhodospiraceae</taxon>
        <taxon>Thioalkalivibrio</taxon>
    </lineage>
</organism>
<sequence length="482" mass="54150">MPIDWKHYDSAPFFDELMEGPGQPRPAARAVAEYLATLDDDELQGRKQAADSAILEMGISFTVYSEGENIDRAWPFDIIPRVIPRREWERVAAGLEQRMTALNLLIDDIYNEQRIFRDGVIPRYVLEQSRNFREQCVGIHPPHGVWAHICGSDLVRAGDGQFHVLEDNLRVPSGVSYMLENRQVTKRVLPELFQNSSILPVDEYPAQLFDMLASISPRPQDYPEIAVLTPGIYNSAYFEHSFLAQRMGAELVEGADLMVGDDDCVYMRTIDGPERVDVIYRRIDDAFLDPEAFNPDSLLGVPGLMRAWRKGNVGLANAPGAGVADDKVMYAFIPEVIRYYLDQDPIIPNVPTWLCSDEEHRKYVLEHLDELVVKPANESGGYGMLVGPHATKKQRTEFARLIRKDPRNYIAQPTLDLSVAPTLCGEAIEPRHLDLRPFILQGVRTDVTAGGLTRVAMRKGSLVVNSSQGGGSKDTWIVDEED</sequence>
<dbReference type="PANTHER" id="PTHR34595">
    <property type="entry name" value="BLR5612 PROTEIN"/>
    <property type="match status" value="1"/>
</dbReference>
<feature type="domain" description="Circularly permuted ATP-grasp type 2" evidence="1">
    <location>
        <begin position="80"/>
        <end position="456"/>
    </location>
</feature>
<dbReference type="Gene3D" id="3.40.50.11290">
    <property type="match status" value="1"/>
</dbReference>
<proteinExistence type="predicted"/>
<evidence type="ECO:0000313" key="2">
    <source>
        <dbReference type="EMBL" id="OOC10234.1"/>
    </source>
</evidence>
<dbReference type="Gene3D" id="3.30.1490.270">
    <property type="match status" value="1"/>
</dbReference>
<dbReference type="Proteomes" id="UP000189177">
    <property type="component" value="Unassembled WGS sequence"/>
</dbReference>
<dbReference type="PANTHER" id="PTHR34595:SF7">
    <property type="entry name" value="SLL1039 PROTEIN"/>
    <property type="match status" value="1"/>
</dbReference>
<dbReference type="PIRSF" id="PIRSF005522">
    <property type="entry name" value="UCP005522"/>
    <property type="match status" value="1"/>
</dbReference>
<dbReference type="InterPro" id="IPR025841">
    <property type="entry name" value="CP_ATPgrasp_2"/>
</dbReference>
<gene>
    <name evidence="2" type="ORF">B1A74_06965</name>
</gene>
<evidence type="ECO:0000259" key="1">
    <source>
        <dbReference type="Pfam" id="PF14403"/>
    </source>
</evidence>
<dbReference type="STRING" id="252474.B1A74_06965"/>
<dbReference type="EMBL" id="MUZR01000021">
    <property type="protein sequence ID" value="OOC10234.1"/>
    <property type="molecule type" value="Genomic_DNA"/>
</dbReference>
<dbReference type="RefSeq" id="WP_018946435.1">
    <property type="nucleotide sequence ID" value="NZ_MUZR01000021.1"/>
</dbReference>
<dbReference type="SUPFAM" id="SSF56059">
    <property type="entry name" value="Glutathione synthetase ATP-binding domain-like"/>
    <property type="match status" value="1"/>
</dbReference>
<protein>
    <recommendedName>
        <fullName evidence="1">Circularly permuted ATP-grasp type 2 domain-containing protein</fullName>
    </recommendedName>
</protein>
<comment type="caution">
    <text evidence="2">The sequence shown here is derived from an EMBL/GenBank/DDBJ whole genome shotgun (WGS) entry which is preliminary data.</text>
</comment>
<dbReference type="InterPro" id="IPR016450">
    <property type="entry name" value="UCP005522"/>
</dbReference>
<reference evidence="2 3" key="1">
    <citation type="submission" date="2017-02" db="EMBL/GenBank/DDBJ databases">
        <title>Genomic diversity within the haloalkaliphilic genus Thioalkalivibrio.</title>
        <authorList>
            <person name="Ahn A.-C."/>
            <person name="Meier-Kolthoff J."/>
            <person name="Overmars L."/>
            <person name="Richter M."/>
            <person name="Woyke T."/>
            <person name="Sorokin D.Y."/>
            <person name="Muyzer G."/>
        </authorList>
    </citation>
    <scope>NUCLEOTIDE SEQUENCE [LARGE SCALE GENOMIC DNA]</scope>
    <source>
        <strain evidence="2 3">HL17</strain>
    </source>
</reference>
<dbReference type="InterPro" id="IPR051680">
    <property type="entry name" value="ATP-dep_Glu-Cys_Ligase-2"/>
</dbReference>
<keyword evidence="3" id="KW-1185">Reference proteome</keyword>
<dbReference type="OrthoDB" id="9804079at2"/>
<name>A0A1V2ZYP1_9GAMM</name>
<dbReference type="AlphaFoldDB" id="A0A1V2ZYP1"/>
<accession>A0A1V2ZYP1</accession>